<dbReference type="Gene3D" id="3.90.1150.10">
    <property type="entry name" value="Aspartate Aminotransferase, domain 1"/>
    <property type="match status" value="1"/>
</dbReference>
<keyword evidence="4 6" id="KW-0808">Transferase</keyword>
<evidence type="ECO:0000256" key="3">
    <source>
        <dbReference type="ARBA" id="ARBA00022576"/>
    </source>
</evidence>
<dbReference type="HOGENOM" id="CLU_017584_4_3_9"/>
<evidence type="ECO:0000256" key="6">
    <source>
        <dbReference type="RuleBase" id="RU000481"/>
    </source>
</evidence>
<comment type="similarity">
    <text evidence="2 6">Belongs to the class-I pyridoxal-phosphate-dependent aminotransferase family.</text>
</comment>
<dbReference type="InterPro" id="IPR015421">
    <property type="entry name" value="PyrdxlP-dep_Trfase_major"/>
</dbReference>
<protein>
    <recommendedName>
        <fullName evidence="6">Aminotransferase</fullName>
        <ecNumber evidence="6">2.6.1.-</ecNumber>
    </recommendedName>
</protein>
<comment type="cofactor">
    <cofactor evidence="1 6">
        <name>pyridoxal 5'-phosphate</name>
        <dbReference type="ChEBI" id="CHEBI:597326"/>
    </cofactor>
</comment>
<sequence>MEISSRVSQIDASPTLAISAQAKELCQQGKNVISLGAGEPDFNTPLHIKEAAKEAMAAGFTNYTATVGTKELRTAVTDRFNKQKKIEYSSEQVIVSPGAKYALFLTLQVLVDEGDEVILPAPYWVSYPQQVKFAGGKMKAVETKEENDFKLTSQELKDSITPQTKVLILNTPSNPTGAIYSQEELAKIAEIAIKEDIMIIADEIYQQISYDKEAVSIASLGEEIKEQTVIIDGVSKAYAMTGWRIGFAVGPQEVIAAMACLQSHSTSSANSIAQKASVAALSGTHAPTEKMKKAFKQRRDLIVEQINQIPSFKAKKPAGAFYLFVNVKDALGQKINGEKITNDQKLANLLLQEAGVATIPGSFFGKDGYLRMSYATSESEIKTAINKIKDFLA</sequence>
<feature type="domain" description="Aminotransferase class I/classII large" evidence="7">
    <location>
        <begin position="31"/>
        <end position="388"/>
    </location>
</feature>
<dbReference type="InterPro" id="IPR004839">
    <property type="entry name" value="Aminotransferase_I/II_large"/>
</dbReference>
<evidence type="ECO:0000313" key="8">
    <source>
        <dbReference type="EMBL" id="AGB40377.1"/>
    </source>
</evidence>
<dbReference type="AlphaFoldDB" id="L0K542"/>
<reference evidence="9" key="1">
    <citation type="submission" date="2012-02" db="EMBL/GenBank/DDBJ databases">
        <title>The complete genome of Halobacteroides halobius DSM 5150.</title>
        <authorList>
            <person name="Lucas S."/>
            <person name="Copeland A."/>
            <person name="Lapidus A."/>
            <person name="Glavina del Rio T."/>
            <person name="Dalin E."/>
            <person name="Tice H."/>
            <person name="Bruce D."/>
            <person name="Goodwin L."/>
            <person name="Pitluck S."/>
            <person name="Peters L."/>
            <person name="Mikhailova N."/>
            <person name="Gu W."/>
            <person name="Kyrpides N."/>
            <person name="Mavromatis K."/>
            <person name="Ivanova N."/>
            <person name="Brettin T."/>
            <person name="Detter J.C."/>
            <person name="Han C."/>
            <person name="Larimer F."/>
            <person name="Land M."/>
            <person name="Hauser L."/>
            <person name="Markowitz V."/>
            <person name="Cheng J.-F."/>
            <person name="Hugenholtz P."/>
            <person name="Woyke T."/>
            <person name="Wu D."/>
            <person name="Tindall B."/>
            <person name="Pomrenke H."/>
            <person name="Brambilla E."/>
            <person name="Klenk H.-P."/>
            <person name="Eisen J.A."/>
        </authorList>
    </citation>
    <scope>NUCLEOTIDE SEQUENCE [LARGE SCALE GENOMIC DNA]</scope>
    <source>
        <strain evidence="9">ATCC 35273 / DSM 5150 / MD-1</strain>
    </source>
</reference>
<dbReference type="SUPFAM" id="SSF53383">
    <property type="entry name" value="PLP-dependent transferases"/>
    <property type="match status" value="1"/>
</dbReference>
<dbReference type="PATRIC" id="fig|748449.3.peg.354"/>
<name>L0K542_HALHC</name>
<organism evidence="8 9">
    <name type="scientific">Halobacteroides halobius (strain ATCC 35273 / DSM 5150 / MD-1)</name>
    <dbReference type="NCBI Taxonomy" id="748449"/>
    <lineage>
        <taxon>Bacteria</taxon>
        <taxon>Bacillati</taxon>
        <taxon>Bacillota</taxon>
        <taxon>Clostridia</taxon>
        <taxon>Halanaerobiales</taxon>
        <taxon>Halobacteroidaceae</taxon>
        <taxon>Halobacteroides</taxon>
    </lineage>
</organism>
<dbReference type="EC" id="2.6.1.-" evidence="6"/>
<dbReference type="KEGG" id="hhl:Halha_0382"/>
<keyword evidence="5" id="KW-0663">Pyridoxal phosphate</keyword>
<evidence type="ECO:0000256" key="4">
    <source>
        <dbReference type="ARBA" id="ARBA00022679"/>
    </source>
</evidence>
<evidence type="ECO:0000256" key="1">
    <source>
        <dbReference type="ARBA" id="ARBA00001933"/>
    </source>
</evidence>
<dbReference type="eggNOG" id="COG0436">
    <property type="taxonomic scope" value="Bacteria"/>
</dbReference>
<dbReference type="InterPro" id="IPR015422">
    <property type="entry name" value="PyrdxlP-dep_Trfase_small"/>
</dbReference>
<gene>
    <name evidence="8" type="ordered locus">Halha_0382</name>
</gene>
<evidence type="ECO:0000256" key="2">
    <source>
        <dbReference type="ARBA" id="ARBA00007441"/>
    </source>
</evidence>
<dbReference type="Proteomes" id="UP000010880">
    <property type="component" value="Chromosome"/>
</dbReference>
<dbReference type="FunFam" id="3.40.640.10:FF:000033">
    <property type="entry name" value="Aspartate aminotransferase"/>
    <property type="match status" value="1"/>
</dbReference>
<dbReference type="PANTHER" id="PTHR46383:SF1">
    <property type="entry name" value="ASPARTATE AMINOTRANSFERASE"/>
    <property type="match status" value="1"/>
</dbReference>
<dbReference type="GO" id="GO:0030170">
    <property type="term" value="F:pyridoxal phosphate binding"/>
    <property type="evidence" value="ECO:0007669"/>
    <property type="project" value="InterPro"/>
</dbReference>
<accession>L0K542</accession>
<dbReference type="PROSITE" id="PS00105">
    <property type="entry name" value="AA_TRANSFER_CLASS_1"/>
    <property type="match status" value="1"/>
</dbReference>
<dbReference type="CDD" id="cd00609">
    <property type="entry name" value="AAT_like"/>
    <property type="match status" value="1"/>
</dbReference>
<dbReference type="InterPro" id="IPR050596">
    <property type="entry name" value="AspAT/PAT-like"/>
</dbReference>
<evidence type="ECO:0000313" key="9">
    <source>
        <dbReference type="Proteomes" id="UP000010880"/>
    </source>
</evidence>
<keyword evidence="3 6" id="KW-0032">Aminotransferase</keyword>
<dbReference type="RefSeq" id="WP_015326103.1">
    <property type="nucleotide sequence ID" value="NC_019978.1"/>
</dbReference>
<dbReference type="STRING" id="748449.Halha_0382"/>
<dbReference type="Gene3D" id="3.40.640.10">
    <property type="entry name" value="Type I PLP-dependent aspartate aminotransferase-like (Major domain)"/>
    <property type="match status" value="1"/>
</dbReference>
<dbReference type="GO" id="GO:0008483">
    <property type="term" value="F:transaminase activity"/>
    <property type="evidence" value="ECO:0007669"/>
    <property type="project" value="UniProtKB-KW"/>
</dbReference>
<dbReference type="OrthoDB" id="9802328at2"/>
<dbReference type="GO" id="GO:0006520">
    <property type="term" value="P:amino acid metabolic process"/>
    <property type="evidence" value="ECO:0007669"/>
    <property type="project" value="InterPro"/>
</dbReference>
<dbReference type="InterPro" id="IPR015424">
    <property type="entry name" value="PyrdxlP-dep_Trfase"/>
</dbReference>
<proteinExistence type="inferred from homology"/>
<dbReference type="Pfam" id="PF00155">
    <property type="entry name" value="Aminotran_1_2"/>
    <property type="match status" value="1"/>
</dbReference>
<evidence type="ECO:0000256" key="5">
    <source>
        <dbReference type="ARBA" id="ARBA00022898"/>
    </source>
</evidence>
<dbReference type="EMBL" id="CP003359">
    <property type="protein sequence ID" value="AGB40377.1"/>
    <property type="molecule type" value="Genomic_DNA"/>
</dbReference>
<keyword evidence="9" id="KW-1185">Reference proteome</keyword>
<dbReference type="InterPro" id="IPR004838">
    <property type="entry name" value="NHTrfase_class1_PyrdxlP-BS"/>
</dbReference>
<dbReference type="PANTHER" id="PTHR46383">
    <property type="entry name" value="ASPARTATE AMINOTRANSFERASE"/>
    <property type="match status" value="1"/>
</dbReference>
<evidence type="ECO:0000259" key="7">
    <source>
        <dbReference type="Pfam" id="PF00155"/>
    </source>
</evidence>